<keyword evidence="5" id="KW-1185">Reference proteome</keyword>
<feature type="domain" description="VPS13-like middle region" evidence="3">
    <location>
        <begin position="727"/>
        <end position="867"/>
    </location>
</feature>
<evidence type="ECO:0000313" key="5">
    <source>
        <dbReference type="Proteomes" id="UP000887563"/>
    </source>
</evidence>
<organism evidence="5 6">
    <name type="scientific">Meloidogyne incognita</name>
    <name type="common">Southern root-knot nematode worm</name>
    <name type="synonym">Oxyuris incognita</name>
    <dbReference type="NCBI Taxonomy" id="6306"/>
    <lineage>
        <taxon>Eukaryota</taxon>
        <taxon>Metazoa</taxon>
        <taxon>Ecdysozoa</taxon>
        <taxon>Nematoda</taxon>
        <taxon>Chromadorea</taxon>
        <taxon>Rhabditida</taxon>
        <taxon>Tylenchina</taxon>
        <taxon>Tylenchomorpha</taxon>
        <taxon>Tylenchoidea</taxon>
        <taxon>Meloidogynidae</taxon>
        <taxon>Meloidogyninae</taxon>
        <taxon>Meloidogyne</taxon>
        <taxon>Meloidogyne incognita group</taxon>
    </lineage>
</organism>
<feature type="region of interest" description="Disordered" evidence="2">
    <location>
        <begin position="807"/>
        <end position="827"/>
    </location>
</feature>
<feature type="domain" description="Vacuolar protein sorting-associated protein 13 VPS13 adaptor binding" evidence="4">
    <location>
        <begin position="947"/>
        <end position="1142"/>
    </location>
</feature>
<reference evidence="6" key="1">
    <citation type="submission" date="2022-11" db="UniProtKB">
        <authorList>
            <consortium name="WormBaseParasite"/>
        </authorList>
    </citation>
    <scope>IDENTIFICATION</scope>
</reference>
<feature type="compositionally biased region" description="Basic and acidic residues" evidence="2">
    <location>
        <begin position="269"/>
        <end position="279"/>
    </location>
</feature>
<evidence type="ECO:0000313" key="6">
    <source>
        <dbReference type="WBParaSite" id="Minc3s00118g05096"/>
    </source>
</evidence>
<protein>
    <submittedName>
        <fullName evidence="6">Uncharacterized protein</fullName>
    </submittedName>
</protein>
<dbReference type="PANTHER" id="PTHR16166:SF93">
    <property type="entry name" value="INTERMEMBRANE LIPID TRANSFER PROTEIN VPS13"/>
    <property type="match status" value="1"/>
</dbReference>
<dbReference type="GO" id="GO:0006623">
    <property type="term" value="P:protein targeting to vacuole"/>
    <property type="evidence" value="ECO:0007669"/>
    <property type="project" value="TreeGrafter"/>
</dbReference>
<dbReference type="GO" id="GO:0045053">
    <property type="term" value="P:protein retention in Golgi apparatus"/>
    <property type="evidence" value="ECO:0007669"/>
    <property type="project" value="TreeGrafter"/>
</dbReference>
<dbReference type="AlphaFoldDB" id="A0A914KU83"/>
<evidence type="ECO:0000259" key="3">
    <source>
        <dbReference type="Pfam" id="PF25033"/>
    </source>
</evidence>
<feature type="compositionally biased region" description="Polar residues" evidence="2">
    <location>
        <begin position="807"/>
        <end position="821"/>
    </location>
</feature>
<comment type="similarity">
    <text evidence="1">Belongs to the VPS13 family.</text>
</comment>
<accession>A0A914KU83</accession>
<dbReference type="Pfam" id="PF25036">
    <property type="entry name" value="VPS13_VAB"/>
    <property type="match status" value="1"/>
</dbReference>
<sequence length="1178" mass="133567">MFGNLPDVVLIISDDRLVKLLELLNSIPRPEFDQEVVDLSAPIEGTKLRDRAKMVAIMEVSELDENILLKDNEEGGEEKSSTSSDMKGEKKSDSDSSTLHRELQIQFDINLSLNEVGIVVNKRDKAFLSAHICRLGFHLRKRMFDMIAKAHLGSLTLEMPQIDSSGKAQTICLIDNEMREGDHLIDMVYKQATGESPSFKTEFNSNEQSINFVFQILNFNLYKDVLNDLKNFNDRLQRKLSQIKPPQIEQASPQTAGGSRRRTPSISSRSREGSLDRKTSGKKRSPFIKPDVRLTNKKKFVFDFRMHEIAAKLYARQGDIAGGIDSTEDPDAILEFCALNIRSFKLNGSMVDDGSMHADISLQAFTMDDRRKNATIHRLMDKKDTESTDQFVTIKYSQNSHGDKFVDLLSSKFFLMLAPEFLGVLSTFFILKPDEDVDEKTGPSELFLTPNSSSNKLALSKQYVSTSSVAKQALATKGSPAEQSTFEPPGTLTLNCKVYAIEIILIEDSLNPSNSQAIILSFDALLDAKNLNGVQQMDGGIQHFKIYSTYFAKEKRHLSNYQILKEMDIKFTGSIDDQEHTQNFSVKIDQVTLRVSPSIIRLLSAVSAQFSEHQRKDQEAKSARAILREYQDYWKPRVIENDKYWWFQLGNDSVVEETAEEVAETTQIVINQKADFTIKQFIVTVEAGMKDFTRPMILLESAMLGSAKNWSTQLIAEAEARLQISIVTVEAGMKDFTRPMILLESAMLGSAKNWSTQLIAEAEARLQISYYNEAFNVWEPLIEPVLHQYEGWQSWRLTLKISSQLEEDTNSQQQQRQGTSKSIKDKINQKKAVLPPKMALIFEAREMMNITVSKSFLLLVNKLSESFEKAAKQISPPKSRHLPGSSSYMLLNETGLEIKICNTSTLKASQKQTDLECNKGEYIPLELIENNNKNGSEKQLSAGNWQMKEDQRHVELQLKIEEPKTERIVNILRAEMQCIDLPKEADSGRKWALVVDTQLEDSRHLVVLRSPVNVINRMDMSVEFQSHKDLETIFCGVSAIDSRPLNIPLPQLYTPDGELSIRPEGGIYDWSDLFSWHDFDNVKRKTVRCGKKGVEHEAIFIEMVVTEEKIRRGAKSSEYSIYTINLFPPIHFVNLLPLCLEIVEPIRREVTSGEGVDLYNLIAGMPFVLKNSLFILTI</sequence>
<proteinExistence type="inferred from homology"/>
<name>A0A914KU83_MELIC</name>
<dbReference type="Proteomes" id="UP000887563">
    <property type="component" value="Unplaced"/>
</dbReference>
<feature type="region of interest" description="Disordered" evidence="2">
    <location>
        <begin position="68"/>
        <end position="97"/>
    </location>
</feature>
<feature type="region of interest" description="Disordered" evidence="2">
    <location>
        <begin position="240"/>
        <end position="288"/>
    </location>
</feature>
<dbReference type="InterPro" id="IPR009543">
    <property type="entry name" value="VPS13_VAB"/>
</dbReference>
<evidence type="ECO:0000256" key="2">
    <source>
        <dbReference type="SAM" id="MobiDB-lite"/>
    </source>
</evidence>
<dbReference type="InterPro" id="IPR056747">
    <property type="entry name" value="VPS13-like_M"/>
</dbReference>
<dbReference type="Pfam" id="PF25033">
    <property type="entry name" value="VPS13_M"/>
    <property type="match status" value="2"/>
</dbReference>
<feature type="domain" description="VPS13-like middle region" evidence="3">
    <location>
        <begin position="207"/>
        <end position="723"/>
    </location>
</feature>
<dbReference type="WBParaSite" id="Minc3s00118g05096">
    <property type="protein sequence ID" value="Minc3s00118g05096"/>
    <property type="gene ID" value="Minc3s00118g05096"/>
</dbReference>
<evidence type="ECO:0000256" key="1">
    <source>
        <dbReference type="ARBA" id="ARBA00006545"/>
    </source>
</evidence>
<evidence type="ECO:0000259" key="4">
    <source>
        <dbReference type="Pfam" id="PF25036"/>
    </source>
</evidence>
<dbReference type="PANTHER" id="PTHR16166">
    <property type="entry name" value="VACUOLAR PROTEIN SORTING-ASSOCIATED PROTEIN VPS13"/>
    <property type="match status" value="1"/>
</dbReference>
<dbReference type="InterPro" id="IPR026847">
    <property type="entry name" value="VPS13"/>
</dbReference>